<sequence>MTNPAPEPTDLHAARADLLQTLDDLLSGPLNVLGFVWLGLLVWELLSPVPAWVNLISNVIWGLFIVDFLLSFTLAPHKVTFLRRNWLSALSLLVPAVRFLRVFRGLRLLRTARLARGTRLFQILTRLNRGLKTLQRTLRRRQFGFVMLATLLVTLAGSAGLAYFEGTGGSSPGSYGAWVYWTGMLLMSLGPEHWPQSAEGRTLTALLGLYGFTVFGYITAALASVFVGADQSRLPEAEEVNNAALLAEVTALRQELARLSAAVPDPQED</sequence>
<name>A0ABT9MHZ0_9DEIO</name>
<keyword evidence="4 5" id="KW-0472">Membrane</keyword>
<keyword evidence="7" id="KW-0407">Ion channel</keyword>
<dbReference type="Gene3D" id="1.20.120.350">
    <property type="entry name" value="Voltage-gated potassium channels. Chain C"/>
    <property type="match status" value="1"/>
</dbReference>
<dbReference type="EMBL" id="JAURUR010000019">
    <property type="protein sequence ID" value="MDP9766089.1"/>
    <property type="molecule type" value="Genomic_DNA"/>
</dbReference>
<dbReference type="Proteomes" id="UP001232163">
    <property type="component" value="Unassembled WGS sequence"/>
</dbReference>
<dbReference type="SUPFAM" id="SSF81324">
    <property type="entry name" value="Voltage-gated potassium channels"/>
    <property type="match status" value="1"/>
</dbReference>
<keyword evidence="3 5" id="KW-1133">Transmembrane helix</keyword>
<accession>A0ABT9MHZ0</accession>
<dbReference type="InterPro" id="IPR005821">
    <property type="entry name" value="Ion_trans_dom"/>
</dbReference>
<feature type="transmembrane region" description="Helical" evidence="5">
    <location>
        <begin position="143"/>
        <end position="163"/>
    </location>
</feature>
<evidence type="ECO:0000256" key="1">
    <source>
        <dbReference type="ARBA" id="ARBA00004141"/>
    </source>
</evidence>
<keyword evidence="7" id="KW-0813">Transport</keyword>
<feature type="domain" description="Ion transport" evidence="6">
    <location>
        <begin position="51"/>
        <end position="167"/>
    </location>
</feature>
<protein>
    <submittedName>
        <fullName evidence="7">Voltage-gated potassium channel</fullName>
    </submittedName>
</protein>
<feature type="transmembrane region" description="Helical" evidence="5">
    <location>
        <begin position="86"/>
        <end position="103"/>
    </location>
</feature>
<evidence type="ECO:0000313" key="8">
    <source>
        <dbReference type="Proteomes" id="UP001232163"/>
    </source>
</evidence>
<keyword evidence="2 5" id="KW-0812">Transmembrane</keyword>
<evidence type="ECO:0000313" key="7">
    <source>
        <dbReference type="EMBL" id="MDP9766089.1"/>
    </source>
</evidence>
<dbReference type="RefSeq" id="WP_307468915.1">
    <property type="nucleotide sequence ID" value="NZ_JAURUR010000019.1"/>
</dbReference>
<feature type="transmembrane region" description="Helical" evidence="5">
    <location>
        <begin position="203"/>
        <end position="227"/>
    </location>
</feature>
<evidence type="ECO:0000259" key="6">
    <source>
        <dbReference type="Pfam" id="PF00520"/>
    </source>
</evidence>
<evidence type="ECO:0000256" key="3">
    <source>
        <dbReference type="ARBA" id="ARBA00022989"/>
    </source>
</evidence>
<comment type="caution">
    <text evidence="7">The sequence shown here is derived from an EMBL/GenBank/DDBJ whole genome shotgun (WGS) entry which is preliminary data.</text>
</comment>
<organism evidence="7 8">
    <name type="scientific">Deinococcus enclensis</name>
    <dbReference type="NCBI Taxonomy" id="1049582"/>
    <lineage>
        <taxon>Bacteria</taxon>
        <taxon>Thermotogati</taxon>
        <taxon>Deinococcota</taxon>
        <taxon>Deinococci</taxon>
        <taxon>Deinococcales</taxon>
        <taxon>Deinococcaceae</taxon>
        <taxon>Deinococcus</taxon>
    </lineage>
</organism>
<keyword evidence="8" id="KW-1185">Reference proteome</keyword>
<evidence type="ECO:0000256" key="5">
    <source>
        <dbReference type="SAM" id="Phobius"/>
    </source>
</evidence>
<comment type="subcellular location">
    <subcellularLocation>
        <location evidence="1">Membrane</location>
        <topology evidence="1">Multi-pass membrane protein</topology>
    </subcellularLocation>
</comment>
<feature type="transmembrane region" description="Helical" evidence="5">
    <location>
        <begin position="55"/>
        <end position="74"/>
    </location>
</feature>
<dbReference type="GO" id="GO:0034220">
    <property type="term" value="P:monoatomic ion transmembrane transport"/>
    <property type="evidence" value="ECO:0007669"/>
    <property type="project" value="UniProtKB-KW"/>
</dbReference>
<dbReference type="InterPro" id="IPR027359">
    <property type="entry name" value="Volt_channel_dom_sf"/>
</dbReference>
<reference evidence="7 8" key="1">
    <citation type="submission" date="2023-07" db="EMBL/GenBank/DDBJ databases">
        <title>Genomic Encyclopedia of Type Strains, Phase IV (KMG-IV): sequencing the most valuable type-strain genomes for metagenomic binning, comparative biology and taxonomic classification.</title>
        <authorList>
            <person name="Goeker M."/>
        </authorList>
    </citation>
    <scope>NUCLEOTIDE SEQUENCE [LARGE SCALE GENOMIC DNA]</scope>
    <source>
        <strain evidence="7 8">NIO-1023</strain>
    </source>
</reference>
<keyword evidence="7" id="KW-0406">Ion transport</keyword>
<gene>
    <name evidence="7" type="ORF">QO006_003553</name>
</gene>
<evidence type="ECO:0000256" key="2">
    <source>
        <dbReference type="ARBA" id="ARBA00022692"/>
    </source>
</evidence>
<dbReference type="Gene3D" id="1.10.287.70">
    <property type="match status" value="1"/>
</dbReference>
<evidence type="ECO:0000256" key="4">
    <source>
        <dbReference type="ARBA" id="ARBA00023136"/>
    </source>
</evidence>
<feature type="transmembrane region" description="Helical" evidence="5">
    <location>
        <begin position="25"/>
        <end position="43"/>
    </location>
</feature>
<dbReference type="Pfam" id="PF00520">
    <property type="entry name" value="Ion_trans"/>
    <property type="match status" value="1"/>
</dbReference>
<proteinExistence type="predicted"/>